<feature type="transmembrane region" description="Helical" evidence="1">
    <location>
        <begin position="35"/>
        <end position="53"/>
    </location>
</feature>
<name>S0JEE5_9ENTE</name>
<proteinExistence type="predicted"/>
<evidence type="ECO:0000313" key="3">
    <source>
        <dbReference type="Proteomes" id="UP000014136"/>
    </source>
</evidence>
<dbReference type="EMBL" id="AHYT01000001">
    <property type="protein sequence ID" value="EOT30637.1"/>
    <property type="molecule type" value="Genomic_DNA"/>
</dbReference>
<keyword evidence="1" id="KW-0812">Transmembrane</keyword>
<keyword evidence="1" id="KW-0472">Membrane</keyword>
<keyword evidence="3" id="KW-1185">Reference proteome</keyword>
<dbReference type="HOGENOM" id="CLU_2507556_0_0_9"/>
<evidence type="ECO:0000256" key="1">
    <source>
        <dbReference type="SAM" id="Phobius"/>
    </source>
</evidence>
<protein>
    <submittedName>
        <fullName evidence="2">Uncharacterized protein</fullName>
    </submittedName>
</protein>
<reference evidence="2 3" key="1">
    <citation type="submission" date="2013-03" db="EMBL/GenBank/DDBJ databases">
        <title>The Genome Sequence of Enterococcus saccharolyticus ATCC_43076 (Illumina only assembly).</title>
        <authorList>
            <consortium name="The Broad Institute Genomics Platform"/>
            <consortium name="The Broad Institute Genome Sequencing Center for Infectious Disease"/>
            <person name="Earl A."/>
            <person name="Russ C."/>
            <person name="Gilmore M."/>
            <person name="Surin D."/>
            <person name="Walker B."/>
            <person name="Young S."/>
            <person name="Zeng Q."/>
            <person name="Gargeya S."/>
            <person name="Fitzgerald M."/>
            <person name="Haas B."/>
            <person name="Abouelleil A."/>
            <person name="Allen A.W."/>
            <person name="Alvarado L."/>
            <person name="Arachchi H.M."/>
            <person name="Berlin A.M."/>
            <person name="Chapman S.B."/>
            <person name="Gainer-Dewar J."/>
            <person name="Goldberg J."/>
            <person name="Griggs A."/>
            <person name="Gujja S."/>
            <person name="Hansen M."/>
            <person name="Howarth C."/>
            <person name="Imamovic A."/>
            <person name="Ireland A."/>
            <person name="Larimer J."/>
            <person name="McCowan C."/>
            <person name="Murphy C."/>
            <person name="Pearson M."/>
            <person name="Poon T.W."/>
            <person name="Priest M."/>
            <person name="Roberts A."/>
            <person name="Saif S."/>
            <person name="Shea T."/>
            <person name="Sisk P."/>
            <person name="Sykes S."/>
            <person name="Wortman J."/>
            <person name="Nusbaum C."/>
            <person name="Birren B."/>
        </authorList>
    </citation>
    <scope>NUCLEOTIDE SEQUENCE [LARGE SCALE GENOMIC DNA]</scope>
    <source>
        <strain evidence="2 3">ATCC 43076</strain>
    </source>
</reference>
<organism evidence="2 3">
    <name type="scientific">Enterococcus saccharolyticus subsp. saccharolyticus ATCC 43076</name>
    <dbReference type="NCBI Taxonomy" id="1139996"/>
    <lineage>
        <taxon>Bacteria</taxon>
        <taxon>Bacillati</taxon>
        <taxon>Bacillota</taxon>
        <taxon>Bacilli</taxon>
        <taxon>Lactobacillales</taxon>
        <taxon>Enterococcaceae</taxon>
        <taxon>Enterococcus</taxon>
    </lineage>
</organism>
<dbReference type="AlphaFoldDB" id="S0JEE5"/>
<comment type="caution">
    <text evidence="2">The sequence shown here is derived from an EMBL/GenBank/DDBJ whole genome shotgun (WGS) entry which is preliminary data.</text>
</comment>
<evidence type="ECO:0000313" key="2">
    <source>
        <dbReference type="EMBL" id="EOT30637.1"/>
    </source>
</evidence>
<feature type="transmembrane region" description="Helical" evidence="1">
    <location>
        <begin position="7"/>
        <end position="29"/>
    </location>
</feature>
<dbReference type="RefSeq" id="WP_016174152.1">
    <property type="nucleotide sequence ID" value="NZ_KE136389.1"/>
</dbReference>
<dbReference type="PATRIC" id="fig|1139996.3.peg.334"/>
<dbReference type="Proteomes" id="UP000014136">
    <property type="component" value="Unassembled WGS sequence"/>
</dbReference>
<gene>
    <name evidence="2" type="ORF">OMQ_00341</name>
</gene>
<sequence>MKKNIIFFVRLFYVVLLILGLGVFGKGIALGDTRYIVGLLLFLFVTSVNLWRFEKKTNYKLESLPMKKTNYNEVIGFLINFGCLK</sequence>
<accession>S0JEE5</accession>
<keyword evidence="1" id="KW-1133">Transmembrane helix</keyword>